<protein>
    <recommendedName>
        <fullName evidence="3">DNA-3-methyladenine glycosylase II</fullName>
        <ecNumber evidence="3">3.2.2.21</ecNumber>
    </recommendedName>
</protein>
<dbReference type="GO" id="GO:0008725">
    <property type="term" value="F:DNA-3-methyladenine glycosylase activity"/>
    <property type="evidence" value="ECO:0007669"/>
    <property type="project" value="TreeGrafter"/>
</dbReference>
<dbReference type="GO" id="GO:0003700">
    <property type="term" value="F:DNA-binding transcription factor activity"/>
    <property type="evidence" value="ECO:0007669"/>
    <property type="project" value="InterPro"/>
</dbReference>
<keyword evidence="4" id="KW-0489">Methyltransferase</keyword>
<sequence>MTAPLDPEACRLARLARDPRFDGEFFIAVRTTGIYCRPICPARTPAEKNVRYYREAAQAAAAGYRPCLRCRPEAAPGSPAWRGSSVTVSRGLQLIQQGALNGAGSVATLSERLGVGERYLRKLFQRELGVSPQAVAQNARLLFAKQLLAETALPVTDIAFAAGFGSVRRFNSAIQATFKTTPGELRRRQQRRQPVAGSAISLQLQYRPPYDWEGMVDFYRRHAVAGVEQVADDCYRRRVADAGASGWLEVRPLAGRNALQLTLQWPRLEQLPALVHRVRRMFDLDANPAVIATCLGREPALATLLQRFPGIRSPLCWNSAEATIRAIVGQQVSIAAARNVCSRLALATATDATAVAFPEPGLIALLGDEHFPMPGRRRQTLRDVCALLAATPALSLTQLRSVRGIGPWTTAMVAMRGHGDPDILPPRDLGLEKAWQALPGTSGELQQASARWRPWRAYAANLLWRSLAGNQHSTATIQEQDR</sequence>
<evidence type="ECO:0000259" key="14">
    <source>
        <dbReference type="PROSITE" id="PS01124"/>
    </source>
</evidence>
<evidence type="ECO:0000256" key="6">
    <source>
        <dbReference type="ARBA" id="ARBA00022723"/>
    </source>
</evidence>
<dbReference type="GO" id="GO:0005737">
    <property type="term" value="C:cytoplasm"/>
    <property type="evidence" value="ECO:0007669"/>
    <property type="project" value="TreeGrafter"/>
</dbReference>
<dbReference type="GO" id="GO:0008270">
    <property type="term" value="F:zinc ion binding"/>
    <property type="evidence" value="ECO:0007669"/>
    <property type="project" value="InterPro"/>
</dbReference>
<evidence type="ECO:0000256" key="9">
    <source>
        <dbReference type="ARBA" id="ARBA00023015"/>
    </source>
</evidence>
<dbReference type="Gene3D" id="1.10.10.60">
    <property type="entry name" value="Homeodomain-like"/>
    <property type="match status" value="1"/>
</dbReference>
<dbReference type="SUPFAM" id="SSF48150">
    <property type="entry name" value="DNA-glycosylase"/>
    <property type="match status" value="1"/>
</dbReference>
<dbReference type="SMART" id="SM00342">
    <property type="entry name" value="HTH_ARAC"/>
    <property type="match status" value="1"/>
</dbReference>
<dbReference type="InterPro" id="IPR010316">
    <property type="entry name" value="AlkA_N"/>
</dbReference>
<comment type="cofactor">
    <cofactor evidence="2">
        <name>Zn(2+)</name>
        <dbReference type="ChEBI" id="CHEBI:29105"/>
    </cofactor>
</comment>
<dbReference type="Pfam" id="PF06029">
    <property type="entry name" value="AlkA_N"/>
    <property type="match status" value="1"/>
</dbReference>
<evidence type="ECO:0000256" key="10">
    <source>
        <dbReference type="ARBA" id="ARBA00023125"/>
    </source>
</evidence>
<dbReference type="InterPro" id="IPR003265">
    <property type="entry name" value="HhH-GPD_domain"/>
</dbReference>
<dbReference type="SMART" id="SM01009">
    <property type="entry name" value="AlkA_N"/>
    <property type="match status" value="1"/>
</dbReference>
<dbReference type="GO" id="GO:0006285">
    <property type="term" value="P:base-excision repair, AP site formation"/>
    <property type="evidence" value="ECO:0007669"/>
    <property type="project" value="TreeGrafter"/>
</dbReference>
<dbReference type="GO" id="GO:0032131">
    <property type="term" value="F:alkylated DNA binding"/>
    <property type="evidence" value="ECO:0007669"/>
    <property type="project" value="TreeGrafter"/>
</dbReference>
<evidence type="ECO:0000256" key="3">
    <source>
        <dbReference type="ARBA" id="ARBA00012000"/>
    </source>
</evidence>
<reference evidence="15 16" key="1">
    <citation type="submission" date="2020-02" db="EMBL/GenBank/DDBJ databases">
        <title>Genome sequencing for Kineobactrum sp. M2.</title>
        <authorList>
            <person name="Park S.-J."/>
        </authorList>
    </citation>
    <scope>NUCLEOTIDE SEQUENCE [LARGE SCALE GENOMIC DNA]</scope>
    <source>
        <strain evidence="15 16">M2</strain>
    </source>
</reference>
<keyword evidence="10" id="KW-0238">DNA-binding</keyword>
<dbReference type="InterPro" id="IPR037046">
    <property type="entry name" value="AlkA_N_sf"/>
</dbReference>
<dbReference type="FunFam" id="3.40.10.10:FF:000001">
    <property type="entry name" value="DNA-3-methyladenine glycosylase 2"/>
    <property type="match status" value="1"/>
</dbReference>
<evidence type="ECO:0000313" key="15">
    <source>
        <dbReference type="EMBL" id="QIB66173.1"/>
    </source>
</evidence>
<feature type="domain" description="HTH araC/xylS-type" evidence="14">
    <location>
        <begin position="89"/>
        <end position="188"/>
    </location>
</feature>
<gene>
    <name evidence="15" type="ORF">G3T16_12880</name>
</gene>
<dbReference type="KEGG" id="kim:G3T16_12880"/>
<keyword evidence="13" id="KW-0234">DNA repair</keyword>
<evidence type="ECO:0000256" key="11">
    <source>
        <dbReference type="ARBA" id="ARBA00023159"/>
    </source>
</evidence>
<dbReference type="AlphaFoldDB" id="A0A6C0U2W5"/>
<dbReference type="EC" id="3.2.2.21" evidence="3"/>
<dbReference type="Gene3D" id="3.40.10.10">
    <property type="entry name" value="DNA Methylphosphotriester Repair Domain"/>
    <property type="match status" value="1"/>
</dbReference>
<dbReference type="InterPro" id="IPR009057">
    <property type="entry name" value="Homeodomain-like_sf"/>
</dbReference>
<dbReference type="EMBL" id="CP048711">
    <property type="protein sequence ID" value="QIB66173.1"/>
    <property type="molecule type" value="Genomic_DNA"/>
</dbReference>
<accession>A0A6C0U2W5</accession>
<keyword evidence="9" id="KW-0805">Transcription regulation</keyword>
<dbReference type="InterPro" id="IPR035451">
    <property type="entry name" value="Ada-like_dom_sf"/>
</dbReference>
<dbReference type="PANTHER" id="PTHR43003:SF13">
    <property type="entry name" value="DNA-3-METHYLADENINE GLYCOSYLASE 2"/>
    <property type="match status" value="1"/>
</dbReference>
<keyword evidence="7" id="KW-0227">DNA damage</keyword>
<dbReference type="InterPro" id="IPR011257">
    <property type="entry name" value="DNA_glycosylase"/>
</dbReference>
<dbReference type="InterPro" id="IPR023170">
    <property type="entry name" value="HhH_base_excis_C"/>
</dbReference>
<keyword evidence="6" id="KW-0479">Metal-binding</keyword>
<evidence type="ECO:0000313" key="16">
    <source>
        <dbReference type="Proteomes" id="UP000477680"/>
    </source>
</evidence>
<dbReference type="PROSITE" id="PS00041">
    <property type="entry name" value="HTH_ARAC_FAMILY_1"/>
    <property type="match status" value="1"/>
</dbReference>
<keyword evidence="12" id="KW-0804">Transcription</keyword>
<evidence type="ECO:0000256" key="8">
    <source>
        <dbReference type="ARBA" id="ARBA00022833"/>
    </source>
</evidence>
<dbReference type="Pfam" id="PF02805">
    <property type="entry name" value="Ada_Zn_binding"/>
    <property type="match status" value="1"/>
</dbReference>
<evidence type="ECO:0000256" key="5">
    <source>
        <dbReference type="ARBA" id="ARBA00022679"/>
    </source>
</evidence>
<keyword evidence="16" id="KW-1185">Reference proteome</keyword>
<dbReference type="GO" id="GO:0006307">
    <property type="term" value="P:DNA alkylation repair"/>
    <property type="evidence" value="ECO:0007669"/>
    <property type="project" value="TreeGrafter"/>
</dbReference>
<organism evidence="15 16">
    <name type="scientific">Kineobactrum salinum</name>
    <dbReference type="NCBI Taxonomy" id="2708301"/>
    <lineage>
        <taxon>Bacteria</taxon>
        <taxon>Pseudomonadati</taxon>
        <taxon>Pseudomonadota</taxon>
        <taxon>Gammaproteobacteria</taxon>
        <taxon>Cellvibrionales</taxon>
        <taxon>Halieaceae</taxon>
        <taxon>Kineobactrum</taxon>
    </lineage>
</organism>
<keyword evidence="8" id="KW-0862">Zinc</keyword>
<proteinExistence type="predicted"/>
<evidence type="ECO:0000256" key="2">
    <source>
        <dbReference type="ARBA" id="ARBA00001947"/>
    </source>
</evidence>
<dbReference type="Proteomes" id="UP000477680">
    <property type="component" value="Chromosome"/>
</dbReference>
<dbReference type="PANTHER" id="PTHR43003">
    <property type="entry name" value="DNA-3-METHYLADENINE GLYCOSYLASE"/>
    <property type="match status" value="1"/>
</dbReference>
<dbReference type="SUPFAM" id="SSF55945">
    <property type="entry name" value="TATA-box binding protein-like"/>
    <property type="match status" value="1"/>
</dbReference>
<dbReference type="InterPro" id="IPR018060">
    <property type="entry name" value="HTH_AraC"/>
</dbReference>
<keyword evidence="5" id="KW-0808">Transferase</keyword>
<dbReference type="PROSITE" id="PS01124">
    <property type="entry name" value="HTH_ARAC_FAMILY_2"/>
    <property type="match status" value="1"/>
</dbReference>
<name>A0A6C0U2W5_9GAMM</name>
<dbReference type="GO" id="GO:0043916">
    <property type="term" value="F:DNA-7-methylguanine glycosylase activity"/>
    <property type="evidence" value="ECO:0007669"/>
    <property type="project" value="TreeGrafter"/>
</dbReference>
<dbReference type="InterPro" id="IPR051912">
    <property type="entry name" value="Alkylbase_DNA_Glycosylase/TA"/>
</dbReference>
<dbReference type="GO" id="GO:0043565">
    <property type="term" value="F:sequence-specific DNA binding"/>
    <property type="evidence" value="ECO:0007669"/>
    <property type="project" value="InterPro"/>
</dbReference>
<dbReference type="InterPro" id="IPR004026">
    <property type="entry name" value="Ada_DNA_repair_Zn-bd"/>
</dbReference>
<dbReference type="RefSeq" id="WP_163495608.1">
    <property type="nucleotide sequence ID" value="NZ_CP048711.1"/>
</dbReference>
<evidence type="ECO:0000256" key="12">
    <source>
        <dbReference type="ARBA" id="ARBA00023163"/>
    </source>
</evidence>
<dbReference type="InterPro" id="IPR018062">
    <property type="entry name" value="HTH_AraC-typ_CS"/>
</dbReference>
<evidence type="ECO:0000256" key="13">
    <source>
        <dbReference type="ARBA" id="ARBA00023204"/>
    </source>
</evidence>
<dbReference type="Gene3D" id="3.30.310.20">
    <property type="entry name" value="DNA-3-methyladenine glycosylase AlkA, N-terminal domain"/>
    <property type="match status" value="1"/>
</dbReference>
<dbReference type="SMART" id="SM00478">
    <property type="entry name" value="ENDO3c"/>
    <property type="match status" value="1"/>
</dbReference>
<evidence type="ECO:0000256" key="4">
    <source>
        <dbReference type="ARBA" id="ARBA00022603"/>
    </source>
</evidence>
<dbReference type="Gene3D" id="1.10.1670.10">
    <property type="entry name" value="Helix-hairpin-Helix base-excision DNA repair enzymes (C-terminal)"/>
    <property type="match status" value="1"/>
</dbReference>
<dbReference type="GO" id="GO:0032993">
    <property type="term" value="C:protein-DNA complex"/>
    <property type="evidence" value="ECO:0007669"/>
    <property type="project" value="TreeGrafter"/>
</dbReference>
<keyword evidence="11" id="KW-0010">Activator</keyword>
<dbReference type="Pfam" id="PF12833">
    <property type="entry name" value="HTH_18"/>
    <property type="match status" value="1"/>
</dbReference>
<evidence type="ECO:0000256" key="7">
    <source>
        <dbReference type="ARBA" id="ARBA00022763"/>
    </source>
</evidence>
<dbReference type="SUPFAM" id="SSF46689">
    <property type="entry name" value="Homeodomain-like"/>
    <property type="match status" value="1"/>
</dbReference>
<dbReference type="GO" id="GO:0032259">
    <property type="term" value="P:methylation"/>
    <property type="evidence" value="ECO:0007669"/>
    <property type="project" value="UniProtKB-KW"/>
</dbReference>
<dbReference type="SUPFAM" id="SSF57884">
    <property type="entry name" value="Ada DNA repair protein, N-terminal domain (N-Ada 10)"/>
    <property type="match status" value="1"/>
</dbReference>
<evidence type="ECO:0000256" key="1">
    <source>
        <dbReference type="ARBA" id="ARBA00000086"/>
    </source>
</evidence>
<dbReference type="Gene3D" id="1.10.340.30">
    <property type="entry name" value="Hypothetical protein, domain 2"/>
    <property type="match status" value="1"/>
</dbReference>
<dbReference type="GO" id="GO:0008168">
    <property type="term" value="F:methyltransferase activity"/>
    <property type="evidence" value="ECO:0007669"/>
    <property type="project" value="UniProtKB-KW"/>
</dbReference>
<comment type="catalytic activity">
    <reaction evidence="1">
        <text>Hydrolysis of alkylated DNA, releasing 3-methyladenine, 3-methylguanine, 7-methylguanine and 7-methyladenine.</text>
        <dbReference type="EC" id="3.2.2.21"/>
    </reaction>
</comment>